<dbReference type="GO" id="GO:0004722">
    <property type="term" value="F:protein serine/threonine phosphatase activity"/>
    <property type="evidence" value="ECO:0007669"/>
    <property type="project" value="UniProtKB-EC"/>
</dbReference>
<reference evidence="2 3" key="1">
    <citation type="submission" date="2016-08" db="EMBL/GenBank/DDBJ databases">
        <authorList>
            <consortium name="Lentinula edodes genome sequencing consortium"/>
            <person name="Sakamoto Y."/>
            <person name="Nakade K."/>
            <person name="Sato S."/>
            <person name="Yoshida Y."/>
            <person name="Miyazaki K."/>
            <person name="Natsume S."/>
            <person name="Konno N."/>
        </authorList>
    </citation>
    <scope>NUCLEOTIDE SEQUENCE [LARGE SCALE GENOMIC DNA]</scope>
    <source>
        <strain evidence="2 3">NBRC 111202</strain>
    </source>
</reference>
<keyword evidence="3" id="KW-1185">Reference proteome</keyword>
<dbReference type="STRING" id="5353.A0A1Q3EQB9"/>
<name>A0A1Q3EQB9_LENED</name>
<gene>
    <name evidence="2" type="ORF">LENED_011547</name>
</gene>
<sequence>MEGFKMMFDNTIVTVWSAPNYCYRCGNVASILHLDEHLSQEYKVFSHAPVDVRSSFLNPGMICSNLVLYICIAPLLNLNLLANNVTVLTFWSTVEENKNCVQALISFPPSSCSRILDPIHRPLFSYLFADDSLI</sequence>
<comment type="caution">
    <text evidence="2">The sequence shown here is derived from an EMBL/GenBank/DDBJ whole genome shotgun (WGS) entry which is preliminary data.</text>
</comment>
<dbReference type="Gene3D" id="3.60.21.10">
    <property type="match status" value="1"/>
</dbReference>
<organism evidence="2 3">
    <name type="scientific">Lentinula edodes</name>
    <name type="common">Shiitake mushroom</name>
    <name type="synonym">Lentinus edodes</name>
    <dbReference type="NCBI Taxonomy" id="5353"/>
    <lineage>
        <taxon>Eukaryota</taxon>
        <taxon>Fungi</taxon>
        <taxon>Dikarya</taxon>
        <taxon>Basidiomycota</taxon>
        <taxon>Agaricomycotina</taxon>
        <taxon>Agaricomycetes</taxon>
        <taxon>Agaricomycetidae</taxon>
        <taxon>Agaricales</taxon>
        <taxon>Marasmiineae</taxon>
        <taxon>Omphalotaceae</taxon>
        <taxon>Lentinula</taxon>
    </lineage>
</organism>
<dbReference type="InterPro" id="IPR029052">
    <property type="entry name" value="Metallo-depent_PP-like"/>
</dbReference>
<dbReference type="AlphaFoldDB" id="A0A1Q3EQB9"/>
<evidence type="ECO:0000313" key="2">
    <source>
        <dbReference type="EMBL" id="GAW09397.1"/>
    </source>
</evidence>
<proteinExistence type="predicted"/>
<accession>A0A1Q3EQB9</accession>
<reference evidence="2 3" key="2">
    <citation type="submission" date="2017-02" db="EMBL/GenBank/DDBJ databases">
        <title>A genome survey and senescence transcriptome analysis in Lentinula edodes.</title>
        <authorList>
            <person name="Sakamoto Y."/>
            <person name="Nakade K."/>
            <person name="Sato S."/>
            <person name="Yoshida Y."/>
            <person name="Miyazaki K."/>
            <person name="Natsume S."/>
            <person name="Konno N."/>
        </authorList>
    </citation>
    <scope>NUCLEOTIDE SEQUENCE [LARGE SCALE GENOMIC DNA]</scope>
    <source>
        <strain evidence="2 3">NBRC 111202</strain>
    </source>
</reference>
<dbReference type="EMBL" id="BDGU01001072">
    <property type="protein sequence ID" value="GAW09397.1"/>
    <property type="molecule type" value="Genomic_DNA"/>
</dbReference>
<evidence type="ECO:0000313" key="3">
    <source>
        <dbReference type="Proteomes" id="UP000188533"/>
    </source>
</evidence>
<dbReference type="PANTHER" id="PTHR45619">
    <property type="entry name" value="SERINE/THREONINE-PROTEIN PHOSPHATASE PP2A-RELATED"/>
    <property type="match status" value="1"/>
</dbReference>
<comment type="catalytic activity">
    <reaction evidence="1">
        <text>O-phospho-L-threonyl-[protein] + H2O = L-threonyl-[protein] + phosphate</text>
        <dbReference type="Rhea" id="RHEA:47004"/>
        <dbReference type="Rhea" id="RHEA-COMP:11060"/>
        <dbReference type="Rhea" id="RHEA-COMP:11605"/>
        <dbReference type="ChEBI" id="CHEBI:15377"/>
        <dbReference type="ChEBI" id="CHEBI:30013"/>
        <dbReference type="ChEBI" id="CHEBI:43474"/>
        <dbReference type="ChEBI" id="CHEBI:61977"/>
        <dbReference type="EC" id="3.1.3.16"/>
    </reaction>
</comment>
<dbReference type="InterPro" id="IPR047129">
    <property type="entry name" value="PPA2-like"/>
</dbReference>
<dbReference type="SUPFAM" id="SSF56300">
    <property type="entry name" value="Metallo-dependent phosphatases"/>
    <property type="match status" value="1"/>
</dbReference>
<evidence type="ECO:0000256" key="1">
    <source>
        <dbReference type="ARBA" id="ARBA00048336"/>
    </source>
</evidence>
<dbReference type="Proteomes" id="UP000188533">
    <property type="component" value="Unassembled WGS sequence"/>
</dbReference>
<protein>
    <submittedName>
        <fullName evidence="2">Serine threonine specific protein phosphatase</fullName>
    </submittedName>
</protein>